<evidence type="ECO:0000256" key="1">
    <source>
        <dbReference type="ARBA" id="ARBA00001962"/>
    </source>
</evidence>
<evidence type="ECO:0000313" key="8">
    <source>
        <dbReference type="EMBL" id="SVA67947.1"/>
    </source>
</evidence>
<sequence>MKEFNDLLDNYTEGKTLPQEFYTNENIFSEEMNRIYFQKFNWLMVDHVTRIPNPGDYFLFNVEKESIIVIRGRDQEVRAFYNVCTHRGSRVCLEDEGSKKLLVCPYHAWSYDTEGNLKAARYMPDDFDPKQSGLRPCYIKIYEGLIFLNLTQDQPINFDDFIQPLKPMLDIHKTSKSKIALRKKYPTAANFKLVLENFSECYHCVPQHPELCSIHEKDWVYTMGGGVGTAPKKETDEYLKKIEPWVEDCKKRGLPTETYLETNEFREKGFSRYADRTPIGNGHLSQTRDGTPASTLMGTFKEFDGGLTQTAFNQFSICYFTNDFGIMFSFKPQSISETEVELIWLVDQNAKENIDYNVDDISYIWHTTTLADTRIIENNHKGLMSRSFEPGVLSKTETGITYFYNWYFNCMNISR</sequence>
<dbReference type="AlphaFoldDB" id="A0A381XUR8"/>
<dbReference type="InterPro" id="IPR001663">
    <property type="entry name" value="Rng_hydr_dOase-A"/>
</dbReference>
<evidence type="ECO:0000256" key="2">
    <source>
        <dbReference type="ARBA" id="ARBA00022714"/>
    </source>
</evidence>
<dbReference type="PRINTS" id="PR00090">
    <property type="entry name" value="RNGDIOXGNASE"/>
</dbReference>
<dbReference type="EMBL" id="UINC01016297">
    <property type="protein sequence ID" value="SVA67947.1"/>
    <property type="molecule type" value="Genomic_DNA"/>
</dbReference>
<dbReference type="PANTHER" id="PTHR43756:SF5">
    <property type="entry name" value="CHOLINE MONOOXYGENASE, CHLOROPLASTIC"/>
    <property type="match status" value="1"/>
</dbReference>
<keyword evidence="2" id="KW-0001">2Fe-2S</keyword>
<reference evidence="8" key="1">
    <citation type="submission" date="2018-05" db="EMBL/GenBank/DDBJ databases">
        <authorList>
            <person name="Lanie J.A."/>
            <person name="Ng W.-L."/>
            <person name="Kazmierczak K.M."/>
            <person name="Andrzejewski T.M."/>
            <person name="Davidsen T.M."/>
            <person name="Wayne K.J."/>
            <person name="Tettelin H."/>
            <person name="Glass J.I."/>
            <person name="Rusch D."/>
            <person name="Podicherti R."/>
            <person name="Tsui H.-C.T."/>
            <person name="Winkler M.E."/>
        </authorList>
    </citation>
    <scope>NUCLEOTIDE SEQUENCE</scope>
</reference>
<dbReference type="Gene3D" id="3.90.380.10">
    <property type="entry name" value="Naphthalene 1,2-dioxygenase Alpha Subunit, Chain A, domain 1"/>
    <property type="match status" value="1"/>
</dbReference>
<dbReference type="GO" id="GO:0005506">
    <property type="term" value="F:iron ion binding"/>
    <property type="evidence" value="ECO:0007669"/>
    <property type="project" value="InterPro"/>
</dbReference>
<feature type="domain" description="Rieske" evidence="7">
    <location>
        <begin position="42"/>
        <end position="148"/>
    </location>
</feature>
<protein>
    <recommendedName>
        <fullName evidence="7">Rieske domain-containing protein</fullName>
    </recommendedName>
</protein>
<name>A0A381XUR8_9ZZZZ</name>
<dbReference type="GO" id="GO:0051537">
    <property type="term" value="F:2 iron, 2 sulfur cluster binding"/>
    <property type="evidence" value="ECO:0007669"/>
    <property type="project" value="UniProtKB-KW"/>
</dbReference>
<accession>A0A381XUR8</accession>
<dbReference type="PANTHER" id="PTHR43756">
    <property type="entry name" value="CHOLINE MONOOXYGENASE, CHLOROPLASTIC"/>
    <property type="match status" value="1"/>
</dbReference>
<keyword evidence="4" id="KW-0560">Oxidoreductase</keyword>
<dbReference type="Pfam" id="PF00355">
    <property type="entry name" value="Rieske"/>
    <property type="match status" value="1"/>
</dbReference>
<dbReference type="InterPro" id="IPR015879">
    <property type="entry name" value="Ring_hydroxy_dOase_asu_C_dom"/>
</dbReference>
<dbReference type="InterPro" id="IPR017941">
    <property type="entry name" value="Rieske_2Fe-2S"/>
</dbReference>
<dbReference type="GO" id="GO:0016491">
    <property type="term" value="F:oxidoreductase activity"/>
    <property type="evidence" value="ECO:0007669"/>
    <property type="project" value="UniProtKB-KW"/>
</dbReference>
<dbReference type="Gene3D" id="2.102.10.10">
    <property type="entry name" value="Rieske [2Fe-2S] iron-sulphur domain"/>
    <property type="match status" value="1"/>
</dbReference>
<dbReference type="CDD" id="cd03469">
    <property type="entry name" value="Rieske_RO_Alpha_N"/>
    <property type="match status" value="1"/>
</dbReference>
<keyword evidence="3" id="KW-0479">Metal-binding</keyword>
<keyword evidence="6" id="KW-0411">Iron-sulfur</keyword>
<evidence type="ECO:0000256" key="5">
    <source>
        <dbReference type="ARBA" id="ARBA00023004"/>
    </source>
</evidence>
<dbReference type="PROSITE" id="PS51296">
    <property type="entry name" value="RIESKE"/>
    <property type="match status" value="1"/>
</dbReference>
<evidence type="ECO:0000256" key="6">
    <source>
        <dbReference type="ARBA" id="ARBA00023014"/>
    </source>
</evidence>
<gene>
    <name evidence="8" type="ORF">METZ01_LOCUS120801</name>
</gene>
<evidence type="ECO:0000259" key="7">
    <source>
        <dbReference type="PROSITE" id="PS51296"/>
    </source>
</evidence>
<comment type="cofactor">
    <cofactor evidence="1">
        <name>Fe cation</name>
        <dbReference type="ChEBI" id="CHEBI:24875"/>
    </cofactor>
</comment>
<keyword evidence="5" id="KW-0408">Iron</keyword>
<proteinExistence type="predicted"/>
<evidence type="ECO:0000256" key="3">
    <source>
        <dbReference type="ARBA" id="ARBA00022723"/>
    </source>
</evidence>
<dbReference type="SUPFAM" id="SSF50022">
    <property type="entry name" value="ISP domain"/>
    <property type="match status" value="1"/>
</dbReference>
<dbReference type="SUPFAM" id="SSF55961">
    <property type="entry name" value="Bet v1-like"/>
    <property type="match status" value="1"/>
</dbReference>
<organism evidence="8">
    <name type="scientific">marine metagenome</name>
    <dbReference type="NCBI Taxonomy" id="408172"/>
    <lineage>
        <taxon>unclassified sequences</taxon>
        <taxon>metagenomes</taxon>
        <taxon>ecological metagenomes</taxon>
    </lineage>
</organism>
<dbReference type="InterPro" id="IPR036922">
    <property type="entry name" value="Rieske_2Fe-2S_sf"/>
</dbReference>
<dbReference type="Pfam" id="PF00848">
    <property type="entry name" value="Ring_hydroxyl_A"/>
    <property type="match status" value="1"/>
</dbReference>
<evidence type="ECO:0000256" key="4">
    <source>
        <dbReference type="ARBA" id="ARBA00023002"/>
    </source>
</evidence>